<dbReference type="FunFam" id="2.130.10.10:FF:000904">
    <property type="entry name" value="Probable SEC13-protein transport protein"/>
    <property type="match status" value="1"/>
</dbReference>
<evidence type="ECO:0000256" key="2">
    <source>
        <dbReference type="ARBA" id="ARBA00004397"/>
    </source>
</evidence>
<gene>
    <name evidence="20" type="ORF">BC936DRAFT_150001</name>
</gene>
<evidence type="ECO:0000256" key="19">
    <source>
        <dbReference type="SAM" id="MobiDB-lite"/>
    </source>
</evidence>
<dbReference type="PANTHER" id="PTHR11024:SF2">
    <property type="entry name" value="PROTEIN SEC13 HOMOLOG"/>
    <property type="match status" value="1"/>
</dbReference>
<dbReference type="GO" id="GO:0006606">
    <property type="term" value="P:protein import into nucleus"/>
    <property type="evidence" value="ECO:0007669"/>
    <property type="project" value="TreeGrafter"/>
</dbReference>
<comment type="function">
    <text evidence="17">Component of the coat protein complex II (COPII) which promotes the formation of transport vesicles from the endoplasmic reticulum (ER). The coat has two main functions, the physical deformation of the endoplasmic reticulum membrane into vesicles and the selection of cargo molecules. It also functions as a component of the nuclear pore complex (NPC). NPC components, collectively referred to as nucleoporins (NUPs), can play the role of both NPC structural components and of docking or interaction partners for transiently associated nuclear transport factors. SEC13 is required for efficient mRNA export from the nucleus to the cytoplasm and for correct nuclear pore biogenesis and distribution.</text>
</comment>
<dbReference type="Proteomes" id="UP000268093">
    <property type="component" value="Unassembled WGS sequence"/>
</dbReference>
<comment type="caution">
    <text evidence="20">The sequence shown here is derived from an EMBL/GenBank/DDBJ whole genome shotgun (WGS) entry which is preliminary data.</text>
</comment>
<dbReference type="Gene3D" id="2.130.10.10">
    <property type="entry name" value="YVTN repeat-like/Quinoprotein amine dehydrogenase"/>
    <property type="match status" value="1"/>
</dbReference>
<protein>
    <submittedName>
        <fullName evidence="20">Uncharacterized protein</fullName>
    </submittedName>
</protein>
<evidence type="ECO:0000256" key="13">
    <source>
        <dbReference type="ARBA" id="ARBA00023132"/>
    </source>
</evidence>
<keyword evidence="12" id="KW-0811">Translocation</keyword>
<keyword evidence="6 18" id="KW-0853">WD repeat</keyword>
<dbReference type="PANTHER" id="PTHR11024">
    <property type="entry name" value="NUCLEAR PORE COMPLEX PROTEIN SEC13 / SEH1 FAMILY MEMBER"/>
    <property type="match status" value="1"/>
</dbReference>
<dbReference type="GO" id="GO:0032527">
    <property type="term" value="P:protein exit from endoplasmic reticulum"/>
    <property type="evidence" value="ECO:0007669"/>
    <property type="project" value="TreeGrafter"/>
</dbReference>
<dbReference type="AlphaFoldDB" id="A0A433DJK9"/>
<dbReference type="GO" id="GO:0032008">
    <property type="term" value="P:positive regulation of TOR signaling"/>
    <property type="evidence" value="ECO:0007669"/>
    <property type="project" value="TreeGrafter"/>
</dbReference>
<dbReference type="SMART" id="SM00320">
    <property type="entry name" value="WD40"/>
    <property type="match status" value="6"/>
</dbReference>
<feature type="compositionally biased region" description="Polar residues" evidence="19">
    <location>
        <begin position="11"/>
        <end position="23"/>
    </location>
</feature>
<dbReference type="InterPro" id="IPR037363">
    <property type="entry name" value="Sec13/Seh1_fam"/>
</dbReference>
<dbReference type="GO" id="GO:0090114">
    <property type="term" value="P:COPII-coated vesicle budding"/>
    <property type="evidence" value="ECO:0007669"/>
    <property type="project" value="TreeGrafter"/>
</dbReference>
<keyword evidence="10" id="KW-0931">ER-Golgi transport</keyword>
<dbReference type="PROSITE" id="PS50294">
    <property type="entry name" value="WD_REPEATS_REGION"/>
    <property type="match status" value="2"/>
</dbReference>
<dbReference type="Pfam" id="PF00400">
    <property type="entry name" value="WD40"/>
    <property type="match status" value="5"/>
</dbReference>
<evidence type="ECO:0000256" key="8">
    <source>
        <dbReference type="ARBA" id="ARBA00022816"/>
    </source>
</evidence>
<evidence type="ECO:0000256" key="10">
    <source>
        <dbReference type="ARBA" id="ARBA00022892"/>
    </source>
</evidence>
<evidence type="ECO:0000313" key="21">
    <source>
        <dbReference type="Proteomes" id="UP000268093"/>
    </source>
</evidence>
<evidence type="ECO:0000256" key="14">
    <source>
        <dbReference type="ARBA" id="ARBA00023136"/>
    </source>
</evidence>
<dbReference type="GO" id="GO:0005789">
    <property type="term" value="C:endoplasmic reticulum membrane"/>
    <property type="evidence" value="ECO:0007669"/>
    <property type="project" value="UniProtKB-SubCell"/>
</dbReference>
<evidence type="ECO:0000256" key="7">
    <source>
        <dbReference type="ARBA" id="ARBA00022737"/>
    </source>
</evidence>
<feature type="repeat" description="WD" evidence="18">
    <location>
        <begin position="239"/>
        <end position="274"/>
    </location>
</feature>
<evidence type="ECO:0000256" key="18">
    <source>
        <dbReference type="PROSITE-ProRule" id="PRU00221"/>
    </source>
</evidence>
<dbReference type="GO" id="GO:0051028">
    <property type="term" value="P:mRNA transport"/>
    <property type="evidence" value="ECO:0007669"/>
    <property type="project" value="UniProtKB-KW"/>
</dbReference>
<evidence type="ECO:0000256" key="15">
    <source>
        <dbReference type="ARBA" id="ARBA00023242"/>
    </source>
</evidence>
<evidence type="ECO:0000256" key="4">
    <source>
        <dbReference type="ARBA" id="ARBA00010102"/>
    </source>
</evidence>
<evidence type="ECO:0000256" key="17">
    <source>
        <dbReference type="ARBA" id="ARBA00025261"/>
    </source>
</evidence>
<keyword evidence="9" id="KW-0256">Endoplasmic reticulum</keyword>
<dbReference type="GO" id="GO:0031080">
    <property type="term" value="C:nuclear pore outer ring"/>
    <property type="evidence" value="ECO:0007669"/>
    <property type="project" value="TreeGrafter"/>
</dbReference>
<keyword evidence="8" id="KW-0509">mRNA transport</keyword>
<reference evidence="20 21" key="1">
    <citation type="journal article" date="2018" name="New Phytol.">
        <title>Phylogenomics of Endogonaceae and evolution of mycorrhizas within Mucoromycota.</title>
        <authorList>
            <person name="Chang Y."/>
            <person name="Desiro A."/>
            <person name="Na H."/>
            <person name="Sandor L."/>
            <person name="Lipzen A."/>
            <person name="Clum A."/>
            <person name="Barry K."/>
            <person name="Grigoriev I.V."/>
            <person name="Martin F.M."/>
            <person name="Stajich J.E."/>
            <person name="Smith M.E."/>
            <person name="Bonito G."/>
            <person name="Spatafora J.W."/>
        </authorList>
    </citation>
    <scope>NUCLEOTIDE SEQUENCE [LARGE SCALE GENOMIC DNA]</scope>
    <source>
        <strain evidence="20 21">GMNB39</strain>
    </source>
</reference>
<evidence type="ECO:0000256" key="11">
    <source>
        <dbReference type="ARBA" id="ARBA00022927"/>
    </source>
</evidence>
<dbReference type="InterPro" id="IPR015943">
    <property type="entry name" value="WD40/YVTN_repeat-like_dom_sf"/>
</dbReference>
<feature type="compositionally biased region" description="Low complexity" evidence="19">
    <location>
        <begin position="24"/>
        <end position="35"/>
    </location>
</feature>
<feature type="repeat" description="WD" evidence="18">
    <location>
        <begin position="83"/>
        <end position="117"/>
    </location>
</feature>
<evidence type="ECO:0000256" key="3">
    <source>
        <dbReference type="ARBA" id="ARBA00004567"/>
    </source>
</evidence>
<keyword evidence="11" id="KW-0653">Protein transport</keyword>
<comment type="similarity">
    <text evidence="4">Belongs to the WD repeat SEC13 family.</text>
</comment>
<dbReference type="PROSITE" id="PS50082">
    <property type="entry name" value="WD_REPEATS_2"/>
    <property type="match status" value="2"/>
</dbReference>
<organism evidence="20 21">
    <name type="scientific">Jimgerdemannia flammicorona</name>
    <dbReference type="NCBI Taxonomy" id="994334"/>
    <lineage>
        <taxon>Eukaryota</taxon>
        <taxon>Fungi</taxon>
        <taxon>Fungi incertae sedis</taxon>
        <taxon>Mucoromycota</taxon>
        <taxon>Mucoromycotina</taxon>
        <taxon>Endogonomycetes</taxon>
        <taxon>Endogonales</taxon>
        <taxon>Endogonaceae</taxon>
        <taxon>Jimgerdemannia</taxon>
    </lineage>
</organism>
<sequence length="340" mass="38188">MLHKYFHPPYRSSSSHSTRPTCTQSSQQMSAVSSQHTLETQHEDMIHDAQLDYYSRRLATASSDRTIKIFDVDGEHHRLMETLKGHEGPVWQISWAHPKFGNILASCSYDGRVFIWKEQGGSWSKIKDYTQHTASVNSVAWAPHELGPILACASSDGKVSVLTYKDDGNWDSSIFDAHPIGANAVAWAPATIPGALVQVTGGAPNVNVVKRFASAGCDNYIKIWSWRDELKQWKEEEVLEAHLDWVRDIAWAPNIGLPKSYLASCSQDKTVNIWTQDTATAQWVKRPLRQEKFPDVIWRVSWSLSGNILAVSCGDNKVTLWKENLSGDWECVSEVEESSS</sequence>
<dbReference type="SUPFAM" id="SSF50978">
    <property type="entry name" value="WD40 repeat-like"/>
    <property type="match status" value="1"/>
</dbReference>
<keyword evidence="16" id="KW-0968">Cytoplasmic vesicle</keyword>
<evidence type="ECO:0000256" key="9">
    <source>
        <dbReference type="ARBA" id="ARBA00022824"/>
    </source>
</evidence>
<keyword evidence="7" id="KW-0677">Repeat</keyword>
<keyword evidence="13" id="KW-0906">Nuclear pore complex</keyword>
<dbReference type="GO" id="GO:0005198">
    <property type="term" value="F:structural molecule activity"/>
    <property type="evidence" value="ECO:0007669"/>
    <property type="project" value="InterPro"/>
</dbReference>
<evidence type="ECO:0000256" key="16">
    <source>
        <dbReference type="ARBA" id="ARBA00023329"/>
    </source>
</evidence>
<dbReference type="GO" id="GO:0030127">
    <property type="term" value="C:COPII vesicle coat"/>
    <property type="evidence" value="ECO:0007669"/>
    <property type="project" value="TreeGrafter"/>
</dbReference>
<keyword evidence="5" id="KW-0813">Transport</keyword>
<evidence type="ECO:0000256" key="1">
    <source>
        <dbReference type="ARBA" id="ARBA00004299"/>
    </source>
</evidence>
<evidence type="ECO:0000313" key="20">
    <source>
        <dbReference type="EMBL" id="RUP51072.1"/>
    </source>
</evidence>
<keyword evidence="15" id="KW-0539">Nucleus</keyword>
<dbReference type="InterPro" id="IPR036322">
    <property type="entry name" value="WD40_repeat_dom_sf"/>
</dbReference>
<evidence type="ECO:0000256" key="5">
    <source>
        <dbReference type="ARBA" id="ARBA00022448"/>
    </source>
</evidence>
<dbReference type="EMBL" id="RBNI01000972">
    <property type="protein sequence ID" value="RUP51072.1"/>
    <property type="molecule type" value="Genomic_DNA"/>
</dbReference>
<comment type="subcellular location">
    <subcellularLocation>
        <location evidence="1">Cytoplasmic vesicle</location>
        <location evidence="1">COPII-coated vesicle membrane</location>
        <topology evidence="1">Peripheral membrane protein</topology>
        <orientation evidence="1">Cytoplasmic side</orientation>
    </subcellularLocation>
    <subcellularLocation>
        <location evidence="2">Endoplasmic reticulum membrane</location>
        <topology evidence="2">Peripheral membrane protein</topology>
        <orientation evidence="2">Cytoplasmic side</orientation>
    </subcellularLocation>
    <subcellularLocation>
        <location evidence="3">Nucleus</location>
        <location evidence="3">Nuclear pore complex</location>
    </subcellularLocation>
</comment>
<name>A0A433DJK9_9FUNG</name>
<proteinExistence type="inferred from homology"/>
<keyword evidence="14" id="KW-0472">Membrane</keyword>
<dbReference type="InterPro" id="IPR001680">
    <property type="entry name" value="WD40_rpt"/>
</dbReference>
<evidence type="ECO:0000256" key="12">
    <source>
        <dbReference type="ARBA" id="ARBA00023010"/>
    </source>
</evidence>
<accession>A0A433DJK9</accession>
<feature type="region of interest" description="Disordered" evidence="19">
    <location>
        <begin position="1"/>
        <end position="39"/>
    </location>
</feature>
<evidence type="ECO:0000256" key="6">
    <source>
        <dbReference type="ARBA" id="ARBA00022574"/>
    </source>
</evidence>
<keyword evidence="21" id="KW-1185">Reference proteome</keyword>